<dbReference type="GO" id="GO:0005634">
    <property type="term" value="C:nucleus"/>
    <property type="evidence" value="ECO:0007669"/>
    <property type="project" value="UniProtKB-SubCell"/>
</dbReference>
<proteinExistence type="predicted"/>
<dbReference type="PANTHER" id="PTHR23195">
    <property type="entry name" value="YEATS DOMAIN"/>
    <property type="match status" value="1"/>
</dbReference>
<keyword evidence="1 2" id="KW-0539">Nucleus</keyword>
<evidence type="ECO:0000313" key="6">
    <source>
        <dbReference type="Proteomes" id="UP001431209"/>
    </source>
</evidence>
<feature type="region of interest" description="Disordered" evidence="3">
    <location>
        <begin position="192"/>
        <end position="243"/>
    </location>
</feature>
<evidence type="ECO:0000256" key="2">
    <source>
        <dbReference type="PROSITE-ProRule" id="PRU00376"/>
    </source>
</evidence>
<dbReference type="PROSITE" id="PS51037">
    <property type="entry name" value="YEATS"/>
    <property type="match status" value="1"/>
</dbReference>
<feature type="compositionally biased region" description="Acidic residues" evidence="3">
    <location>
        <begin position="234"/>
        <end position="243"/>
    </location>
</feature>
<dbReference type="InterPro" id="IPR038704">
    <property type="entry name" value="YEAST_sf"/>
</dbReference>
<feature type="domain" description="YEATS" evidence="4">
    <location>
        <begin position="63"/>
        <end position="235"/>
    </location>
</feature>
<dbReference type="AlphaFoldDB" id="A0AAW2YWV3"/>
<dbReference type="InterPro" id="IPR055129">
    <property type="entry name" value="YEATS_dom"/>
</dbReference>
<feature type="compositionally biased region" description="Low complexity" evidence="3">
    <location>
        <begin position="408"/>
        <end position="428"/>
    </location>
</feature>
<dbReference type="Proteomes" id="UP001431209">
    <property type="component" value="Unassembled WGS sequence"/>
</dbReference>
<dbReference type="InterPro" id="IPR055127">
    <property type="entry name" value="YEATS2_3HBD"/>
</dbReference>
<dbReference type="InterPro" id="IPR005033">
    <property type="entry name" value="YEATS"/>
</dbReference>
<gene>
    <name evidence="5" type="ORF">AKO1_011253</name>
</gene>
<accession>A0AAW2YWV3</accession>
<organism evidence="5 6">
    <name type="scientific">Acrasis kona</name>
    <dbReference type="NCBI Taxonomy" id="1008807"/>
    <lineage>
        <taxon>Eukaryota</taxon>
        <taxon>Discoba</taxon>
        <taxon>Heterolobosea</taxon>
        <taxon>Tetramitia</taxon>
        <taxon>Eutetramitia</taxon>
        <taxon>Acrasidae</taxon>
        <taxon>Acrasis</taxon>
    </lineage>
</organism>
<dbReference type="EMBL" id="JAOPGA020000768">
    <property type="protein sequence ID" value="KAL0481504.1"/>
    <property type="molecule type" value="Genomic_DNA"/>
</dbReference>
<dbReference type="CDD" id="cd16907">
    <property type="entry name" value="YEATS_YEATS2_like"/>
    <property type="match status" value="1"/>
</dbReference>
<evidence type="ECO:0000256" key="3">
    <source>
        <dbReference type="SAM" id="MobiDB-lite"/>
    </source>
</evidence>
<evidence type="ECO:0000256" key="1">
    <source>
        <dbReference type="ARBA" id="ARBA00023242"/>
    </source>
</evidence>
<dbReference type="Pfam" id="PF22951">
    <property type="entry name" value="3HBD"/>
    <property type="match status" value="1"/>
</dbReference>
<dbReference type="Gene3D" id="2.60.40.1970">
    <property type="entry name" value="YEATS domain"/>
    <property type="match status" value="1"/>
</dbReference>
<feature type="compositionally biased region" description="Acidic residues" evidence="3">
    <location>
        <begin position="200"/>
        <end position="225"/>
    </location>
</feature>
<comment type="caution">
    <text evidence="5">The sequence shown here is derived from an EMBL/GenBank/DDBJ whole genome shotgun (WGS) entry which is preliminary data.</text>
</comment>
<evidence type="ECO:0000313" key="5">
    <source>
        <dbReference type="EMBL" id="KAL0481504.1"/>
    </source>
</evidence>
<comment type="subcellular location">
    <subcellularLocation>
        <location evidence="2">Nucleus</location>
    </subcellularLocation>
</comment>
<dbReference type="Pfam" id="PF03366">
    <property type="entry name" value="YEATS"/>
    <property type="match status" value="1"/>
</dbReference>
<reference evidence="5 6" key="1">
    <citation type="submission" date="2024-03" db="EMBL/GenBank/DDBJ databases">
        <title>The Acrasis kona genome and developmental transcriptomes reveal deep origins of eukaryotic multicellular pathways.</title>
        <authorList>
            <person name="Sheikh S."/>
            <person name="Fu C.-J."/>
            <person name="Brown M.W."/>
            <person name="Baldauf S.L."/>
        </authorList>
    </citation>
    <scope>NUCLEOTIDE SEQUENCE [LARGE SCALE GENOMIC DNA]</scope>
    <source>
        <strain evidence="5 6">ATCC MYA-3509</strain>
    </source>
</reference>
<protein>
    <submittedName>
        <fullName evidence="5">YEATS domain-containing protein</fullName>
    </submittedName>
</protein>
<feature type="region of interest" description="Disordered" evidence="3">
    <location>
        <begin position="398"/>
        <end position="430"/>
    </location>
</feature>
<evidence type="ECO:0000259" key="4">
    <source>
        <dbReference type="PROSITE" id="PS51037"/>
    </source>
</evidence>
<sequence length="613" mass="70300">MMILVNEEETDVDHELVLKEKEKEGKLIDERLAQAKSMKSKLENIWSQLDIYQQKSLCAKVANIEEKRIKKRIIVGNTSHFVPLAHRESDDAYTHKWTVYARGTSEEPLLSTFIKKIRIFLHPSFEPNHIVDLWQPPYHLSRRGWGEFPITLQVHFRGNSSVNKPLDLIHPLMLDQSNSGKVINSPESIIDVELDKSALEQEDEEEEEEDDEEEEEEEEDFESSDEVTQSSIMSDEDLISENDVDSTATLVNFKSKKRRRANSTAHKEVPPYKKRTSTKTPFPPVSTHKKITYHSKTSLGREFTKEEDVVYEAARHYPLIGRQSTYSYPCASSESDYYSWSVGKRRAAERLRSVLLRNHAGVNWSTHEMIVFCRRVGLTPIAEHDECVLNHINLQPEKTSKSNHLNSKKSPPQSSATTTPPNTFQPTTKSTTAQAHFCKYCGTPHRPQDDFVHLQDKCRKRMKLSDSRPLNSCKVFVEDFSQYKNETTCNTCQALLDESKTIISSSSSSSTTLTNHTQQEISSVKKLLEEVGVESDSVMSTIMLNIMLKFAKHLVSHSTDIFEQQQMREPAAEGKDKILIPLHVYQAVIKCPQLDFLCDNLKTKNTNKRRKKE</sequence>
<feature type="region of interest" description="Disordered" evidence="3">
    <location>
        <begin position="255"/>
        <end position="288"/>
    </location>
</feature>
<dbReference type="GO" id="GO:0006355">
    <property type="term" value="P:regulation of DNA-templated transcription"/>
    <property type="evidence" value="ECO:0007669"/>
    <property type="project" value="InterPro"/>
</dbReference>
<name>A0AAW2YWV3_9EUKA</name>
<keyword evidence="6" id="KW-1185">Reference proteome</keyword>